<keyword evidence="1" id="KW-0472">Membrane</keyword>
<evidence type="ECO:0000313" key="3">
    <source>
        <dbReference type="Proteomes" id="UP000250070"/>
    </source>
</evidence>
<accession>A0A2X1ZW24</accession>
<reference evidence="2 3" key="1">
    <citation type="submission" date="2018-06" db="EMBL/GenBank/DDBJ databases">
        <authorList>
            <consortium name="Pathogen Informatics"/>
            <person name="Doyle S."/>
        </authorList>
    </citation>
    <scope>NUCLEOTIDE SEQUENCE [LARGE SCALE GENOMIC DNA]</scope>
    <source>
        <strain evidence="2 3">NCTC13076</strain>
    </source>
</reference>
<dbReference type="GeneID" id="83862542"/>
<evidence type="ECO:0000256" key="1">
    <source>
        <dbReference type="SAM" id="Phobius"/>
    </source>
</evidence>
<keyword evidence="1" id="KW-1133">Transmembrane helix</keyword>
<dbReference type="Proteomes" id="UP000250070">
    <property type="component" value="Unassembled WGS sequence"/>
</dbReference>
<feature type="transmembrane region" description="Helical" evidence="1">
    <location>
        <begin position="33"/>
        <end position="56"/>
    </location>
</feature>
<protein>
    <submittedName>
        <fullName evidence="2">Uncharacterized protein</fullName>
    </submittedName>
</protein>
<dbReference type="OrthoDB" id="1699109at2"/>
<proteinExistence type="predicted"/>
<feature type="transmembrane region" description="Helical" evidence="1">
    <location>
        <begin position="68"/>
        <end position="94"/>
    </location>
</feature>
<gene>
    <name evidence="2" type="ORF">NCTC13076_01052</name>
</gene>
<keyword evidence="1" id="KW-0812">Transmembrane</keyword>
<dbReference type="EMBL" id="UATM01000032">
    <property type="protein sequence ID" value="SPY47616.1"/>
    <property type="molecule type" value="Genomic_DNA"/>
</dbReference>
<organism evidence="2 3">
    <name type="scientific">Peptoniphilus harei</name>
    <dbReference type="NCBI Taxonomy" id="54005"/>
    <lineage>
        <taxon>Bacteria</taxon>
        <taxon>Bacillati</taxon>
        <taxon>Bacillota</taxon>
        <taxon>Tissierellia</taxon>
        <taxon>Tissierellales</taxon>
        <taxon>Peptoniphilaceae</taxon>
        <taxon>Peptoniphilus</taxon>
    </lineage>
</organism>
<dbReference type="RefSeq" id="WP_112889776.1">
    <property type="nucleotide sequence ID" value="NZ_CP068103.1"/>
</dbReference>
<dbReference type="AlphaFoldDB" id="A0A2X1ZW24"/>
<name>A0A2X1ZW24_9FIRM</name>
<evidence type="ECO:0000313" key="2">
    <source>
        <dbReference type="EMBL" id="SPY47616.1"/>
    </source>
</evidence>
<sequence length="290" mass="33868">MTLKDKKLLYIFLYLLSFGQVLGISILVNKIEFIPIINNVMLGLSFLVFLGLQIFFINRILNFKFNKYLKILLGLILIGLCLISMAYLFLVFAFSGKENRKLTYYNENFYILNVGWMDPIYEVYRKNFITMDKLSEDEIKNTFDDLKEIEDQDTRDILEILISERESFDEQGEDEVAKTGLEDLDEKENFEEKENKDEILKNFKAEDAIKIENSDLGLLEVDRAGARSRWFLVRISGNKMKFISELEETSPKVSGRMDDEGLIHLDFEDINNNKSNYISRNNGKTFGKIK</sequence>